<dbReference type="AlphaFoldDB" id="A0AAW0XE12"/>
<feature type="region of interest" description="Disordered" evidence="12">
    <location>
        <begin position="537"/>
        <end position="557"/>
    </location>
</feature>
<dbReference type="Pfam" id="PF00651">
    <property type="entry name" value="BTB"/>
    <property type="match status" value="1"/>
</dbReference>
<dbReference type="GO" id="GO:0006357">
    <property type="term" value="P:regulation of transcription by RNA polymerase II"/>
    <property type="evidence" value="ECO:0007669"/>
    <property type="project" value="TreeGrafter"/>
</dbReference>
<dbReference type="GO" id="GO:0008270">
    <property type="term" value="F:zinc ion binding"/>
    <property type="evidence" value="ECO:0007669"/>
    <property type="project" value="UniProtKB-KW"/>
</dbReference>
<dbReference type="InterPro" id="IPR011333">
    <property type="entry name" value="SKP1/BTB/POZ_sf"/>
</dbReference>
<dbReference type="FunFam" id="3.30.160.60:FF:000097">
    <property type="entry name" value="Zinc finger protein"/>
    <property type="match status" value="1"/>
</dbReference>
<keyword evidence="5 11" id="KW-0863">Zinc-finger</keyword>
<keyword evidence="7" id="KW-0805">Transcription regulation</keyword>
<dbReference type="SMART" id="SM00355">
    <property type="entry name" value="ZnF_C2H2"/>
    <property type="match status" value="2"/>
</dbReference>
<dbReference type="Proteomes" id="UP001445076">
    <property type="component" value="Unassembled WGS sequence"/>
</dbReference>
<feature type="domain" description="C2H2-type" evidence="14">
    <location>
        <begin position="409"/>
        <end position="437"/>
    </location>
</feature>
<accession>A0AAW0XE12</accession>
<dbReference type="GO" id="GO:0005634">
    <property type="term" value="C:nucleus"/>
    <property type="evidence" value="ECO:0007669"/>
    <property type="project" value="UniProtKB-SubCell"/>
</dbReference>
<evidence type="ECO:0000256" key="7">
    <source>
        <dbReference type="ARBA" id="ARBA00023015"/>
    </source>
</evidence>
<dbReference type="Pfam" id="PF00096">
    <property type="entry name" value="zf-C2H2"/>
    <property type="match status" value="2"/>
</dbReference>
<dbReference type="FunFam" id="3.30.160.60:FF:000145">
    <property type="entry name" value="Zinc finger protein 574"/>
    <property type="match status" value="1"/>
</dbReference>
<dbReference type="EMBL" id="JARKIK010000042">
    <property type="protein sequence ID" value="KAK8737511.1"/>
    <property type="molecule type" value="Genomic_DNA"/>
</dbReference>
<dbReference type="GO" id="GO:0003677">
    <property type="term" value="F:DNA binding"/>
    <property type="evidence" value="ECO:0007669"/>
    <property type="project" value="UniProtKB-KW"/>
</dbReference>
<feature type="compositionally biased region" description="Polar residues" evidence="12">
    <location>
        <begin position="218"/>
        <end position="265"/>
    </location>
</feature>
<feature type="domain" description="BTB" evidence="13">
    <location>
        <begin position="35"/>
        <end position="100"/>
    </location>
</feature>
<dbReference type="InterPro" id="IPR036236">
    <property type="entry name" value="Znf_C2H2_sf"/>
</dbReference>
<feature type="compositionally biased region" description="Basic and acidic residues" evidence="12">
    <location>
        <begin position="282"/>
        <end position="295"/>
    </location>
</feature>
<dbReference type="GO" id="GO:0003006">
    <property type="term" value="P:developmental process involved in reproduction"/>
    <property type="evidence" value="ECO:0007669"/>
    <property type="project" value="UniProtKB-ARBA"/>
</dbReference>
<feature type="compositionally biased region" description="Low complexity" evidence="12">
    <location>
        <begin position="180"/>
        <end position="190"/>
    </location>
</feature>
<evidence type="ECO:0000256" key="3">
    <source>
        <dbReference type="ARBA" id="ARBA00022723"/>
    </source>
</evidence>
<evidence type="ECO:0000256" key="5">
    <source>
        <dbReference type="ARBA" id="ARBA00022771"/>
    </source>
</evidence>
<keyword evidence="8" id="KW-0238">DNA-binding</keyword>
<dbReference type="PROSITE" id="PS50097">
    <property type="entry name" value="BTB"/>
    <property type="match status" value="1"/>
</dbReference>
<feature type="domain" description="C2H2-type" evidence="14">
    <location>
        <begin position="381"/>
        <end position="408"/>
    </location>
</feature>
<dbReference type="SMART" id="SM00225">
    <property type="entry name" value="BTB"/>
    <property type="match status" value="1"/>
</dbReference>
<protein>
    <submittedName>
        <fullName evidence="15">Uncharacterized protein</fullName>
    </submittedName>
</protein>
<evidence type="ECO:0000256" key="12">
    <source>
        <dbReference type="SAM" id="MobiDB-lite"/>
    </source>
</evidence>
<dbReference type="InterPro" id="IPR013087">
    <property type="entry name" value="Znf_C2H2_type"/>
</dbReference>
<proteinExistence type="predicted"/>
<evidence type="ECO:0000313" key="16">
    <source>
        <dbReference type="Proteomes" id="UP001445076"/>
    </source>
</evidence>
<name>A0AAW0XE12_CHEQU</name>
<sequence>MCGKMAEELLSLKWNNHQAHFVDILTFLREQEIFVDATLACGGKLYAAHKFVLSTCSDYFKQMFTKNPSKHPIVFMKDVTSRDLEALLDFMYNGEVNVPQSSLGSLIKTAEGLQIKGLAVPDDPPAPKRERDREREKRESKTQLEHLSPPAKRPRPRERSPPHSSPSQPPVSHPLTSHIPTTPSVSRSRSPLPPAPSVGASQVGMPPVEATLDEDSRTSVQSGVSGLSEQNSSTTPSLSSKQGSSQAQVNTGETTSHTDQLNPSHTGEEPSPGPSGIHKPQQSKEEPEFEIKQEDVVDLGEDEEGDWGVEGDGGGGDSSMGSENPPNFPEVMLPHTDGTMPPTGDPAMSVLFDSLTNLHSSFGFGTLTTHTTSTADPFRPYVCHICGKRFKLNHHLKQHSRIHTGERPFACSLCGKTFTQQSSYHYHIKKKLCGSSTQKSDITLPVINQPNVTLQSAIHSNSSLQAGIDTYIGMSSGIQSDMAKHNVSRNLVASAMTHSGGIHSNLVLSGGMQPEMMVNLTLPSVETNMAVDTAVNSNDGITSDIPPEVLQPTVSQS</sequence>
<keyword evidence="9" id="KW-0804">Transcription</keyword>
<feature type="region of interest" description="Disordered" evidence="12">
    <location>
        <begin position="116"/>
        <end position="328"/>
    </location>
</feature>
<gene>
    <name evidence="15" type="ORF">OTU49_004531</name>
</gene>
<evidence type="ECO:0000256" key="4">
    <source>
        <dbReference type="ARBA" id="ARBA00022737"/>
    </source>
</evidence>
<dbReference type="InterPro" id="IPR051095">
    <property type="entry name" value="Dros_DevTransReg"/>
</dbReference>
<dbReference type="Gene3D" id="3.30.160.60">
    <property type="entry name" value="Classic Zinc Finger"/>
    <property type="match status" value="2"/>
</dbReference>
<comment type="function">
    <text evidence="1">May be involved in transcriptional regulation.</text>
</comment>
<evidence type="ECO:0000259" key="14">
    <source>
        <dbReference type="PROSITE" id="PS50157"/>
    </source>
</evidence>
<organism evidence="15 16">
    <name type="scientific">Cherax quadricarinatus</name>
    <name type="common">Australian red claw crayfish</name>
    <dbReference type="NCBI Taxonomy" id="27406"/>
    <lineage>
        <taxon>Eukaryota</taxon>
        <taxon>Metazoa</taxon>
        <taxon>Ecdysozoa</taxon>
        <taxon>Arthropoda</taxon>
        <taxon>Crustacea</taxon>
        <taxon>Multicrustacea</taxon>
        <taxon>Malacostraca</taxon>
        <taxon>Eumalacostraca</taxon>
        <taxon>Eucarida</taxon>
        <taxon>Decapoda</taxon>
        <taxon>Pleocyemata</taxon>
        <taxon>Astacidea</taxon>
        <taxon>Parastacoidea</taxon>
        <taxon>Parastacidae</taxon>
        <taxon>Cherax</taxon>
    </lineage>
</organism>
<keyword evidence="4" id="KW-0677">Repeat</keyword>
<dbReference type="GO" id="GO:0048513">
    <property type="term" value="P:animal organ development"/>
    <property type="evidence" value="ECO:0007669"/>
    <property type="project" value="UniProtKB-ARBA"/>
</dbReference>
<comment type="caution">
    <text evidence="15">The sequence shown here is derived from an EMBL/GenBank/DDBJ whole genome shotgun (WGS) entry which is preliminary data.</text>
</comment>
<feature type="compositionally biased region" description="Acidic residues" evidence="12">
    <location>
        <begin position="296"/>
        <end position="309"/>
    </location>
</feature>
<feature type="compositionally biased region" description="Basic and acidic residues" evidence="12">
    <location>
        <begin position="125"/>
        <end position="144"/>
    </location>
</feature>
<keyword evidence="6" id="KW-0862">Zinc</keyword>
<reference evidence="15 16" key="1">
    <citation type="journal article" date="2024" name="BMC Genomics">
        <title>Genome assembly of redclaw crayfish (Cherax quadricarinatus) provides insights into its immune adaptation and hypoxia tolerance.</title>
        <authorList>
            <person name="Liu Z."/>
            <person name="Zheng J."/>
            <person name="Li H."/>
            <person name="Fang K."/>
            <person name="Wang S."/>
            <person name="He J."/>
            <person name="Zhou D."/>
            <person name="Weng S."/>
            <person name="Chi M."/>
            <person name="Gu Z."/>
            <person name="He J."/>
            <person name="Li F."/>
            <person name="Wang M."/>
        </authorList>
    </citation>
    <scope>NUCLEOTIDE SEQUENCE [LARGE SCALE GENOMIC DNA]</scope>
    <source>
        <strain evidence="15">ZL_2023a</strain>
    </source>
</reference>
<evidence type="ECO:0000256" key="6">
    <source>
        <dbReference type="ARBA" id="ARBA00022833"/>
    </source>
</evidence>
<dbReference type="CDD" id="cd18315">
    <property type="entry name" value="BTB_POZ_BAB-like"/>
    <property type="match status" value="1"/>
</dbReference>
<dbReference type="InterPro" id="IPR000210">
    <property type="entry name" value="BTB/POZ_dom"/>
</dbReference>
<evidence type="ECO:0000259" key="13">
    <source>
        <dbReference type="PROSITE" id="PS50097"/>
    </source>
</evidence>
<evidence type="ECO:0000256" key="2">
    <source>
        <dbReference type="ARBA" id="ARBA00004123"/>
    </source>
</evidence>
<dbReference type="Gene3D" id="3.30.710.10">
    <property type="entry name" value="Potassium Channel Kv1.1, Chain A"/>
    <property type="match status" value="1"/>
</dbReference>
<keyword evidence="10" id="KW-0539">Nucleus</keyword>
<evidence type="ECO:0000256" key="11">
    <source>
        <dbReference type="PROSITE-ProRule" id="PRU00042"/>
    </source>
</evidence>
<evidence type="ECO:0000256" key="10">
    <source>
        <dbReference type="ARBA" id="ARBA00023242"/>
    </source>
</evidence>
<dbReference type="PANTHER" id="PTHR23110">
    <property type="entry name" value="BTB DOMAIN TRANSCRIPTION FACTOR"/>
    <property type="match status" value="1"/>
</dbReference>
<dbReference type="SUPFAM" id="SSF57667">
    <property type="entry name" value="beta-beta-alpha zinc fingers"/>
    <property type="match status" value="1"/>
</dbReference>
<feature type="compositionally biased region" description="Pro residues" evidence="12">
    <location>
        <begin position="163"/>
        <end position="172"/>
    </location>
</feature>
<dbReference type="PROSITE" id="PS00028">
    <property type="entry name" value="ZINC_FINGER_C2H2_1"/>
    <property type="match status" value="1"/>
</dbReference>
<evidence type="ECO:0000256" key="9">
    <source>
        <dbReference type="ARBA" id="ARBA00023163"/>
    </source>
</evidence>
<keyword evidence="3" id="KW-0479">Metal-binding</keyword>
<keyword evidence="16" id="KW-1185">Reference proteome</keyword>
<dbReference type="PANTHER" id="PTHR23110:SF109">
    <property type="entry name" value="FI07618P-RELATED"/>
    <property type="match status" value="1"/>
</dbReference>
<dbReference type="GO" id="GO:0048666">
    <property type="term" value="P:neuron development"/>
    <property type="evidence" value="ECO:0007669"/>
    <property type="project" value="UniProtKB-ARBA"/>
</dbReference>
<evidence type="ECO:0000256" key="8">
    <source>
        <dbReference type="ARBA" id="ARBA00023125"/>
    </source>
</evidence>
<comment type="subcellular location">
    <subcellularLocation>
        <location evidence="2">Nucleus</location>
    </subcellularLocation>
</comment>
<evidence type="ECO:0000256" key="1">
    <source>
        <dbReference type="ARBA" id="ARBA00003767"/>
    </source>
</evidence>
<evidence type="ECO:0000313" key="15">
    <source>
        <dbReference type="EMBL" id="KAK8737511.1"/>
    </source>
</evidence>
<dbReference type="PROSITE" id="PS50157">
    <property type="entry name" value="ZINC_FINGER_C2H2_2"/>
    <property type="match status" value="2"/>
</dbReference>
<dbReference type="SUPFAM" id="SSF54695">
    <property type="entry name" value="POZ domain"/>
    <property type="match status" value="1"/>
</dbReference>